<dbReference type="EMBL" id="SHMR01000009">
    <property type="protein sequence ID" value="RZH66469.1"/>
    <property type="molecule type" value="Genomic_DNA"/>
</dbReference>
<accession>A0A482XTW7</accession>
<feature type="transmembrane region" description="Helical" evidence="1">
    <location>
        <begin position="133"/>
        <end position="151"/>
    </location>
</feature>
<keyword evidence="1" id="KW-0472">Membrane</keyword>
<name>A0A482XTW7_9EURY</name>
<sequence length="268" mass="29931">MSGDKDEEENAGGDSTLHTEELVDGLNGYFKDNSYLFLLIGVFSTFTVYLTQIPFPESDGGVSIENLGIASSFGIVLLLCGIAFMNLVHDVYENDDRLLSKRNIGFVIFGYLLLALSLTIITAISIYSDVWRLSAFLLTYVVSFLTFSYMLDKFEESGIPDIVDEKLGIGRLGSLFIFSFLLLLSTSIVEYHLDKRGMAISAEEIGTLDTLREQFFLSTFQMLYSIWGGLAGFLIITIILLTTLKTLSRNSRRALSFLQEIYSGLRRG</sequence>
<dbReference type="RefSeq" id="WP_130171704.1">
    <property type="nucleotide sequence ID" value="NZ_SHMR01000009.1"/>
</dbReference>
<dbReference type="Proteomes" id="UP000292704">
    <property type="component" value="Unassembled WGS sequence"/>
</dbReference>
<keyword evidence="1" id="KW-0812">Transmembrane</keyword>
<feature type="transmembrane region" description="Helical" evidence="1">
    <location>
        <begin position="172"/>
        <end position="189"/>
    </location>
</feature>
<evidence type="ECO:0000313" key="3">
    <source>
        <dbReference type="Proteomes" id="UP000292704"/>
    </source>
</evidence>
<dbReference type="AlphaFoldDB" id="A0A482XTW7"/>
<feature type="transmembrane region" description="Helical" evidence="1">
    <location>
        <begin position="35"/>
        <end position="55"/>
    </location>
</feature>
<feature type="transmembrane region" description="Helical" evidence="1">
    <location>
        <begin position="67"/>
        <end position="92"/>
    </location>
</feature>
<evidence type="ECO:0000256" key="1">
    <source>
        <dbReference type="SAM" id="Phobius"/>
    </source>
</evidence>
<evidence type="ECO:0000313" key="2">
    <source>
        <dbReference type="EMBL" id="RZH66469.1"/>
    </source>
</evidence>
<feature type="transmembrane region" description="Helical" evidence="1">
    <location>
        <begin position="104"/>
        <end position="127"/>
    </location>
</feature>
<keyword evidence="1" id="KW-1133">Transmembrane helix</keyword>
<comment type="caution">
    <text evidence="2">The sequence shown here is derived from an EMBL/GenBank/DDBJ whole genome shotgun (WGS) entry which is preliminary data.</text>
</comment>
<proteinExistence type="predicted"/>
<feature type="transmembrane region" description="Helical" evidence="1">
    <location>
        <begin position="222"/>
        <end position="244"/>
    </location>
</feature>
<reference evidence="2 3" key="1">
    <citation type="submission" date="2019-02" db="EMBL/GenBank/DDBJ databases">
        <title>Genome analysis provides insights into bioremediation potentialities and Haloocin production by Natrinema altunense strain 4.1R isolated from Chott Douz in Tunisian desert.</title>
        <authorList>
            <person name="Najjari A."/>
            <person name="Youssef N."/>
            <person name="Ben Dhia O."/>
            <person name="Ferjani R."/>
            <person name="El Hidri D."/>
            <person name="Ouzari H.I."/>
            <person name="Cherif A."/>
        </authorList>
    </citation>
    <scope>NUCLEOTIDE SEQUENCE [LARGE SCALE GENOMIC DNA]</scope>
    <source>
        <strain evidence="2 3">4.1R</strain>
    </source>
</reference>
<organism evidence="2 3">
    <name type="scientific">Natrinema altunense</name>
    <dbReference type="NCBI Taxonomy" id="222984"/>
    <lineage>
        <taxon>Archaea</taxon>
        <taxon>Methanobacteriati</taxon>
        <taxon>Methanobacteriota</taxon>
        <taxon>Stenosarchaea group</taxon>
        <taxon>Halobacteria</taxon>
        <taxon>Halobacteriales</taxon>
        <taxon>Natrialbaceae</taxon>
        <taxon>Natrinema</taxon>
    </lineage>
</organism>
<gene>
    <name evidence="2" type="ORF">ELS17_17495</name>
</gene>
<protein>
    <submittedName>
        <fullName evidence="2">Uncharacterized protein</fullName>
    </submittedName>
</protein>